<dbReference type="SUPFAM" id="SSF50978">
    <property type="entry name" value="WD40 repeat-like"/>
    <property type="match status" value="1"/>
</dbReference>
<sequence length="480" mass="50785">MTSTPRACVFAEEKVMDAESGDAKPRFPRKSSRAALVVLVLTAGLLAAGTAVAFRRYENTSRIAAAYELALRGAELRESRPEDAALLGAAAVSIRPDEVTRASLADTLLLHRRSVVFGTVNVDSVAISADGSLAITSDLHTGVKIWELSSEMDDSVEASDISALKDHEGWVTAIALTPDGKVALTAGSDDGSMSVWDLTHPRRPVKAGGMVVGDVVNGVTKVALAADGRTAVAGTENGDVTLWDLTRKSHPVRLSELRGAKSRVGGLAMSADGRTVVSAAGGSGVVWDVTDRARPVRLATLDRPGSTVEGVALSADGRTALVGGLTDVDRRNGAHMWDLSTPARPVHLATLPARMSEVYNVALAADGKTAMTSGFGGLTMLWDLRDRSRPVRTATLKGPATLANGVAMAASGTTVMMATPRWGAFTWNIAGVGEDPLRTFCDGPRYFQHVDRQWWDRWMDGHAWPPALDEAEDIAPCSQL</sequence>
<organism evidence="5 6">
    <name type="scientific">Microbispora catharanthi</name>
    <dbReference type="NCBI Taxonomy" id="1712871"/>
    <lineage>
        <taxon>Bacteria</taxon>
        <taxon>Bacillati</taxon>
        <taxon>Actinomycetota</taxon>
        <taxon>Actinomycetes</taxon>
        <taxon>Streptosporangiales</taxon>
        <taxon>Streptosporangiaceae</taxon>
        <taxon>Microbispora</taxon>
    </lineage>
</organism>
<dbReference type="InterPro" id="IPR001680">
    <property type="entry name" value="WD40_rpt"/>
</dbReference>
<dbReference type="Gene3D" id="2.130.10.10">
    <property type="entry name" value="YVTN repeat-like/Quinoprotein amine dehydrogenase"/>
    <property type="match status" value="2"/>
</dbReference>
<dbReference type="PROSITE" id="PS00678">
    <property type="entry name" value="WD_REPEATS_1"/>
    <property type="match status" value="2"/>
</dbReference>
<evidence type="ECO:0000313" key="6">
    <source>
        <dbReference type="Proteomes" id="UP000313066"/>
    </source>
</evidence>
<proteinExistence type="predicted"/>
<gene>
    <name evidence="5" type="ORF">FH610_023220</name>
</gene>
<dbReference type="AlphaFoldDB" id="A0A5N6BR49"/>
<evidence type="ECO:0000256" key="4">
    <source>
        <dbReference type="SAM" id="Phobius"/>
    </source>
</evidence>
<dbReference type="SMART" id="SM00320">
    <property type="entry name" value="WD40"/>
    <property type="match status" value="6"/>
</dbReference>
<keyword evidence="6" id="KW-1185">Reference proteome</keyword>
<evidence type="ECO:0000256" key="2">
    <source>
        <dbReference type="ARBA" id="ARBA00022737"/>
    </source>
</evidence>
<dbReference type="PROSITE" id="PS50082">
    <property type="entry name" value="WD_REPEATS_2"/>
    <property type="match status" value="1"/>
</dbReference>
<dbReference type="InterPro" id="IPR036322">
    <property type="entry name" value="WD40_repeat_dom_sf"/>
</dbReference>
<dbReference type="EMBL" id="VDMA02000012">
    <property type="protein sequence ID" value="KAB8182893.1"/>
    <property type="molecule type" value="Genomic_DNA"/>
</dbReference>
<feature type="repeat" description="WD" evidence="3">
    <location>
        <begin position="164"/>
        <end position="198"/>
    </location>
</feature>
<dbReference type="InterPro" id="IPR015943">
    <property type="entry name" value="WD40/YVTN_repeat-like_dom_sf"/>
</dbReference>
<feature type="transmembrane region" description="Helical" evidence="4">
    <location>
        <begin position="34"/>
        <end position="54"/>
    </location>
</feature>
<name>A0A5N6BR49_9ACTN</name>
<accession>A0A5N6BR49</accession>
<reference evidence="5 6" key="1">
    <citation type="submission" date="2019-10" db="EMBL/GenBank/DDBJ databases">
        <title>Nonomuraea sp. nov., isolated from Phyllanthus amarus.</title>
        <authorList>
            <person name="Klykleung N."/>
            <person name="Tanasupawat S."/>
        </authorList>
    </citation>
    <scope>NUCLEOTIDE SEQUENCE [LARGE SCALE GENOMIC DNA]</scope>
    <source>
        <strain evidence="5 6">CR1-09</strain>
    </source>
</reference>
<dbReference type="Pfam" id="PF00400">
    <property type="entry name" value="WD40"/>
    <property type="match status" value="1"/>
</dbReference>
<dbReference type="Proteomes" id="UP000313066">
    <property type="component" value="Unassembled WGS sequence"/>
</dbReference>
<keyword evidence="4" id="KW-0812">Transmembrane</keyword>
<evidence type="ECO:0000313" key="5">
    <source>
        <dbReference type="EMBL" id="KAB8182893.1"/>
    </source>
</evidence>
<protein>
    <submittedName>
        <fullName evidence="5">Uncharacterized protein</fullName>
    </submittedName>
</protein>
<comment type="caution">
    <text evidence="5">The sequence shown here is derived from an EMBL/GenBank/DDBJ whole genome shotgun (WGS) entry which is preliminary data.</text>
</comment>
<keyword evidence="4" id="KW-1133">Transmembrane helix</keyword>
<dbReference type="InterPro" id="IPR019775">
    <property type="entry name" value="WD40_repeat_CS"/>
</dbReference>
<keyword evidence="1 3" id="KW-0853">WD repeat</keyword>
<keyword evidence="2" id="KW-0677">Repeat</keyword>
<dbReference type="PANTHER" id="PTHR19848:SF8">
    <property type="entry name" value="F-BOX AND WD REPEAT DOMAIN CONTAINING 7"/>
    <property type="match status" value="1"/>
</dbReference>
<keyword evidence="4" id="KW-0472">Membrane</keyword>
<dbReference type="PROSITE" id="PS50294">
    <property type="entry name" value="WD_REPEATS_REGION"/>
    <property type="match status" value="1"/>
</dbReference>
<evidence type="ECO:0000256" key="3">
    <source>
        <dbReference type="PROSITE-ProRule" id="PRU00221"/>
    </source>
</evidence>
<dbReference type="PANTHER" id="PTHR19848">
    <property type="entry name" value="WD40 REPEAT PROTEIN"/>
    <property type="match status" value="1"/>
</dbReference>
<evidence type="ECO:0000256" key="1">
    <source>
        <dbReference type="ARBA" id="ARBA00022574"/>
    </source>
</evidence>